<dbReference type="InterPro" id="IPR009922">
    <property type="entry name" value="DUF1457"/>
</dbReference>
<reference evidence="1 2" key="2">
    <citation type="journal article" date="2015" name="Antonie Van Leeuwenhoek">
        <title>Thioclava indica sp. nov., isolated from surface seawater of the Indian Ocean.</title>
        <authorList>
            <person name="Liu Y."/>
            <person name="Lai Q."/>
            <person name="Du J."/>
            <person name="Xu H."/>
            <person name="Jiang L."/>
            <person name="Shao Z."/>
        </authorList>
    </citation>
    <scope>NUCLEOTIDE SEQUENCE [LARGE SCALE GENOMIC DNA]</scope>
    <source>
        <strain evidence="1 2">13D2W-2</strain>
    </source>
</reference>
<dbReference type="STRING" id="1317124.DW2_07952"/>
<organism evidence="1 2">
    <name type="scientific">Thioclava atlantica</name>
    <dbReference type="NCBI Taxonomy" id="1317124"/>
    <lineage>
        <taxon>Bacteria</taxon>
        <taxon>Pseudomonadati</taxon>
        <taxon>Pseudomonadota</taxon>
        <taxon>Alphaproteobacteria</taxon>
        <taxon>Rhodobacterales</taxon>
        <taxon>Paracoccaceae</taxon>
        <taxon>Thioclava</taxon>
    </lineage>
</organism>
<evidence type="ECO:0000313" key="1">
    <source>
        <dbReference type="EMBL" id="KFE35346.1"/>
    </source>
</evidence>
<proteinExistence type="predicted"/>
<sequence length="227" mass="25224">MTRDYGDMRVRLGAGTGRRKVNEIQGYWDGLRRGRLMPARAEVDPRGLERALEFAFILERVAPSVARFRLAGMHLGDLMGMEVRGMPLSVFFAPDARERLGTLTEAAFATPARVEATLRAEVALGKPEMEAHLLLLPLSSEFGTVDRALGCLVAEGVIGRAPRRFSFLETRITPLTAEPVRMRPALSGLSEPPAPYHVTRRLPADVQLADMTPEERRAMFRIVRSES</sequence>
<reference evidence="2" key="1">
    <citation type="submission" date="2013-04" db="EMBL/GenBank/DDBJ databases">
        <title>Thioclava sp. 13D2W-2 Genome Sequencing.</title>
        <authorList>
            <person name="Lai Q."/>
            <person name="Li G."/>
            <person name="Shao Z."/>
        </authorList>
    </citation>
    <scope>NUCLEOTIDE SEQUENCE [LARGE SCALE GENOMIC DNA]</scope>
    <source>
        <strain evidence="2">13D2W-2</strain>
    </source>
</reference>
<dbReference type="AlphaFoldDB" id="A0A085TX99"/>
<accession>A0A085TX99</accession>
<comment type="caution">
    <text evidence="1">The sequence shown here is derived from an EMBL/GenBank/DDBJ whole genome shotgun (WGS) entry which is preliminary data.</text>
</comment>
<gene>
    <name evidence="1" type="ORF">DW2_07952</name>
</gene>
<dbReference type="OrthoDB" id="8478628at2"/>
<name>A0A085TX99_9RHOB</name>
<protein>
    <recommendedName>
        <fullName evidence="3">PAS domain-containing protein</fullName>
    </recommendedName>
</protein>
<dbReference type="eggNOG" id="COG5388">
    <property type="taxonomic scope" value="Bacteria"/>
</dbReference>
<dbReference type="EMBL" id="AQRC01000005">
    <property type="protein sequence ID" value="KFE35346.1"/>
    <property type="molecule type" value="Genomic_DNA"/>
</dbReference>
<keyword evidence="2" id="KW-1185">Reference proteome</keyword>
<dbReference type="Proteomes" id="UP000028607">
    <property type="component" value="Unassembled WGS sequence"/>
</dbReference>
<evidence type="ECO:0000313" key="2">
    <source>
        <dbReference type="Proteomes" id="UP000028607"/>
    </source>
</evidence>
<dbReference type="RefSeq" id="WP_051855655.1">
    <property type="nucleotide sequence ID" value="NZ_AQRC01000005.1"/>
</dbReference>
<dbReference type="PATRIC" id="fig|1317124.6.peg.1617"/>
<dbReference type="Pfam" id="PF07310">
    <property type="entry name" value="PAS_5"/>
    <property type="match status" value="1"/>
</dbReference>
<evidence type="ECO:0008006" key="3">
    <source>
        <dbReference type="Google" id="ProtNLM"/>
    </source>
</evidence>